<comment type="caution">
    <text evidence="2">The sequence shown here is derived from an EMBL/GenBank/DDBJ whole genome shotgun (WGS) entry which is preliminary data.</text>
</comment>
<dbReference type="GO" id="GO:0016747">
    <property type="term" value="F:acyltransferase activity, transferring groups other than amino-acyl groups"/>
    <property type="evidence" value="ECO:0007669"/>
    <property type="project" value="InterPro"/>
</dbReference>
<dbReference type="InterPro" id="IPR027365">
    <property type="entry name" value="GNAT_acetyltra_YdfB-like"/>
</dbReference>
<keyword evidence="3" id="KW-1185">Reference proteome</keyword>
<dbReference type="Gene3D" id="3.40.630.30">
    <property type="match status" value="1"/>
</dbReference>
<name>A0A3D8TQA8_9LIST</name>
<evidence type="ECO:0000259" key="1">
    <source>
        <dbReference type="PROSITE" id="PS51186"/>
    </source>
</evidence>
<evidence type="ECO:0000313" key="3">
    <source>
        <dbReference type="Proteomes" id="UP000257055"/>
    </source>
</evidence>
<dbReference type="EMBL" id="LARY01000002">
    <property type="protein sequence ID" value="RDX00832.1"/>
    <property type="molecule type" value="Genomic_DNA"/>
</dbReference>
<keyword evidence="2" id="KW-0808">Transferase</keyword>
<proteinExistence type="predicted"/>
<sequence length="261" mass="29514">MIKKLMASDDQKLKALLKPEALLNIFILGDIENFGYDHEFIDIWGDYDAEGELRACLLRFERNFLPYSKTDDFDAAGFAEIIQAHENTMISGMPRATEPLEKLIPELSEKSHKSHFCKCENASMMDANGEVIIRSAVEEEVGEIIKLRKQIKEFGERNENEELIAAQLEQGSKRIYYIEQDGKIVSVAESTAENSFSAMIVGVATLAEYRGRGFASTIMKRLCCDLLAEGKTPCLFYDNPVAGKMYRKIGFTDVGDYTLYR</sequence>
<evidence type="ECO:0000313" key="2">
    <source>
        <dbReference type="EMBL" id="RDX00832.1"/>
    </source>
</evidence>
<dbReference type="InterPro" id="IPR016181">
    <property type="entry name" value="Acyl_CoA_acyltransferase"/>
</dbReference>
<gene>
    <name evidence="2" type="ORF">UR08_07595</name>
</gene>
<protein>
    <submittedName>
        <fullName evidence="2">GNAT family acetyltransferase</fullName>
    </submittedName>
</protein>
<dbReference type="Pfam" id="PF12746">
    <property type="entry name" value="GNAT_acetyltran"/>
    <property type="match status" value="1"/>
</dbReference>
<dbReference type="RefSeq" id="WP_115753075.1">
    <property type="nucleotide sequence ID" value="NZ_LARY01000002.1"/>
</dbReference>
<organism evidence="2 3">
    <name type="scientific">Listeria kieliensis</name>
    <dbReference type="NCBI Taxonomy" id="1621700"/>
    <lineage>
        <taxon>Bacteria</taxon>
        <taxon>Bacillati</taxon>
        <taxon>Bacillota</taxon>
        <taxon>Bacilli</taxon>
        <taxon>Bacillales</taxon>
        <taxon>Listeriaceae</taxon>
        <taxon>Listeria</taxon>
    </lineage>
</organism>
<feature type="domain" description="N-acetyltransferase" evidence="1">
    <location>
        <begin position="131"/>
        <end position="261"/>
    </location>
</feature>
<dbReference type="Proteomes" id="UP000257055">
    <property type="component" value="Unassembled WGS sequence"/>
</dbReference>
<accession>A0A3D8TQA8</accession>
<reference evidence="3" key="1">
    <citation type="submission" date="2015-04" db="EMBL/GenBank/DDBJ databases">
        <authorList>
            <person name="Schardt J."/>
            <person name="Mueller-Herbst S."/>
            <person name="Scherer S."/>
            <person name="Huptas C."/>
        </authorList>
    </citation>
    <scope>NUCLEOTIDE SEQUENCE [LARGE SCALE GENOMIC DNA]</scope>
    <source>
        <strain evidence="3">Kiel-L1</strain>
    </source>
</reference>
<dbReference type="InterPro" id="IPR000182">
    <property type="entry name" value="GNAT_dom"/>
</dbReference>
<dbReference type="PROSITE" id="PS51186">
    <property type="entry name" value="GNAT"/>
    <property type="match status" value="1"/>
</dbReference>
<dbReference type="AlphaFoldDB" id="A0A3D8TQA8"/>
<dbReference type="SUPFAM" id="SSF55729">
    <property type="entry name" value="Acyl-CoA N-acyltransferases (Nat)"/>
    <property type="match status" value="1"/>
</dbReference>
<dbReference type="CDD" id="cd04301">
    <property type="entry name" value="NAT_SF"/>
    <property type="match status" value="1"/>
</dbReference>